<keyword evidence="2" id="KW-1185">Reference proteome</keyword>
<dbReference type="EnsemblPlants" id="AVESA.00010b.r2.7DG1379980.1">
    <property type="protein sequence ID" value="AVESA.00010b.r2.7DG1379980.1.CDS"/>
    <property type="gene ID" value="AVESA.00010b.r2.7DG1379980"/>
</dbReference>
<sequence length="226" mass="24830">MIMDKISGGDEVGGAGGAYSYEALKRLDRLCSSICESQVDSNVPEIVTRVQGPSVDYDLGSDSKIFDVLVCGGTLGIFIATALSYRGLRVGIIERNIIKGREQEWNISRKELMEIVEVGILSEAEVEQIITSDFNPNRCAFENKGEIWMENILHLGISPAKLVEIMKERFIYSGGAIFEGKSLSSISVHDDLAVLKLSDGDCLPCRLVVDAMGNFSPIVRQVLFYL</sequence>
<reference evidence="1" key="2">
    <citation type="submission" date="2025-09" db="UniProtKB">
        <authorList>
            <consortium name="EnsemblPlants"/>
        </authorList>
    </citation>
    <scope>IDENTIFICATION</scope>
</reference>
<accession>A0ACD6AHE2</accession>
<evidence type="ECO:0000313" key="1">
    <source>
        <dbReference type="EnsemblPlants" id="AVESA.00010b.r2.7DG1379980.1.CDS"/>
    </source>
</evidence>
<name>A0ACD6AHE2_AVESA</name>
<proteinExistence type="predicted"/>
<evidence type="ECO:0000313" key="2">
    <source>
        <dbReference type="Proteomes" id="UP001732700"/>
    </source>
</evidence>
<organism evidence="1 2">
    <name type="scientific">Avena sativa</name>
    <name type="common">Oat</name>
    <dbReference type="NCBI Taxonomy" id="4498"/>
    <lineage>
        <taxon>Eukaryota</taxon>
        <taxon>Viridiplantae</taxon>
        <taxon>Streptophyta</taxon>
        <taxon>Embryophyta</taxon>
        <taxon>Tracheophyta</taxon>
        <taxon>Spermatophyta</taxon>
        <taxon>Magnoliopsida</taxon>
        <taxon>Liliopsida</taxon>
        <taxon>Poales</taxon>
        <taxon>Poaceae</taxon>
        <taxon>BOP clade</taxon>
        <taxon>Pooideae</taxon>
        <taxon>Poodae</taxon>
        <taxon>Poeae</taxon>
        <taxon>Poeae Chloroplast Group 1 (Aveneae type)</taxon>
        <taxon>Aveninae</taxon>
        <taxon>Avena</taxon>
    </lineage>
</organism>
<protein>
    <submittedName>
        <fullName evidence="1">Uncharacterized protein</fullName>
    </submittedName>
</protein>
<reference evidence="1" key="1">
    <citation type="submission" date="2021-05" db="EMBL/GenBank/DDBJ databases">
        <authorList>
            <person name="Scholz U."/>
            <person name="Mascher M."/>
            <person name="Fiebig A."/>
        </authorList>
    </citation>
    <scope>NUCLEOTIDE SEQUENCE [LARGE SCALE GENOMIC DNA]</scope>
</reference>
<dbReference type="Proteomes" id="UP001732700">
    <property type="component" value="Chromosome 7D"/>
</dbReference>